<accession>A0A433VF90</accession>
<keyword evidence="1" id="KW-1133">Transmembrane helix</keyword>
<evidence type="ECO:0000259" key="2">
    <source>
        <dbReference type="Pfam" id="PF04116"/>
    </source>
</evidence>
<reference evidence="3" key="1">
    <citation type="submission" date="2018-12" db="EMBL/GenBank/DDBJ databases">
        <authorList>
            <person name="Will S."/>
            <person name="Neumann-Schaal M."/>
            <person name="Henke P."/>
        </authorList>
    </citation>
    <scope>NUCLEOTIDE SEQUENCE</scope>
    <source>
        <strain evidence="3">PCC 7102</strain>
    </source>
</reference>
<evidence type="ECO:0000256" key="1">
    <source>
        <dbReference type="SAM" id="Phobius"/>
    </source>
</evidence>
<dbReference type="EMBL" id="RSCL01000010">
    <property type="protein sequence ID" value="RUT04764.1"/>
    <property type="molecule type" value="Genomic_DNA"/>
</dbReference>
<evidence type="ECO:0000313" key="3">
    <source>
        <dbReference type="EMBL" id="RUT04764.1"/>
    </source>
</evidence>
<dbReference type="GO" id="GO:0005506">
    <property type="term" value="F:iron ion binding"/>
    <property type="evidence" value="ECO:0007669"/>
    <property type="project" value="InterPro"/>
</dbReference>
<feature type="transmembrane region" description="Helical" evidence="1">
    <location>
        <begin position="6"/>
        <end position="26"/>
    </location>
</feature>
<dbReference type="RefSeq" id="WP_127082734.1">
    <property type="nucleotide sequence ID" value="NZ_RSCL01000010.1"/>
</dbReference>
<keyword evidence="1" id="KW-0472">Membrane</keyword>
<keyword evidence="1" id="KW-0812">Transmembrane</keyword>
<dbReference type="InterPro" id="IPR006694">
    <property type="entry name" value="Fatty_acid_hydroxylase"/>
</dbReference>
<name>A0A433VF90_9CYAN</name>
<feature type="transmembrane region" description="Helical" evidence="1">
    <location>
        <begin position="76"/>
        <end position="96"/>
    </location>
</feature>
<comment type="caution">
    <text evidence="3">The sequence shown here is derived from an EMBL/GenBank/DDBJ whole genome shotgun (WGS) entry which is preliminary data.</text>
</comment>
<feature type="domain" description="Fatty acid hydroxylase" evidence="2">
    <location>
        <begin position="10"/>
        <end position="144"/>
    </location>
</feature>
<dbReference type="Pfam" id="PF04116">
    <property type="entry name" value="FA_hydroxylase"/>
    <property type="match status" value="1"/>
</dbReference>
<keyword evidence="4" id="KW-1185">Reference proteome</keyword>
<reference evidence="3" key="2">
    <citation type="journal article" date="2019" name="Genome Biol. Evol.">
        <title>Day and night: Metabolic profiles and evolutionary relationships of six axenic non-marine cyanobacteria.</title>
        <authorList>
            <person name="Will S.E."/>
            <person name="Henke P."/>
            <person name="Boedeker C."/>
            <person name="Huang S."/>
            <person name="Brinkmann H."/>
            <person name="Rohde M."/>
            <person name="Jarek M."/>
            <person name="Friedl T."/>
            <person name="Seufert S."/>
            <person name="Schumacher M."/>
            <person name="Overmann J."/>
            <person name="Neumann-Schaal M."/>
            <person name="Petersen J."/>
        </authorList>
    </citation>
    <scope>NUCLEOTIDE SEQUENCE [LARGE SCALE GENOMIC DNA]</scope>
    <source>
        <strain evidence="3">PCC 7102</strain>
    </source>
</reference>
<dbReference type="Proteomes" id="UP000271624">
    <property type="component" value="Unassembled WGS sequence"/>
</dbReference>
<feature type="transmembrane region" description="Helical" evidence="1">
    <location>
        <begin position="47"/>
        <end position="70"/>
    </location>
</feature>
<dbReference type="AlphaFoldDB" id="A0A433VF90"/>
<dbReference type="GO" id="GO:0008610">
    <property type="term" value="P:lipid biosynthetic process"/>
    <property type="evidence" value="ECO:0007669"/>
    <property type="project" value="InterPro"/>
</dbReference>
<sequence length="164" mass="19149">MLKAIVLAWLLLFIGDFLSTFLYHIPEHVFGSLHLKTHHSAKKDFRHYAVLALNFDVILDGVLGAIPYIIVGIFLWQFSPIGVISGLLLGQLHVWWRHTSALGWQTQKWLDILCQFLFITTPERHWLHHEKTSVGYGDIFSIFEKPAKAWLSWLRLLRIHLQRT</sequence>
<gene>
    <name evidence="3" type="ORF">DSM106972_043330</name>
</gene>
<dbReference type="GO" id="GO:0016491">
    <property type="term" value="F:oxidoreductase activity"/>
    <property type="evidence" value="ECO:0007669"/>
    <property type="project" value="InterPro"/>
</dbReference>
<evidence type="ECO:0000313" key="4">
    <source>
        <dbReference type="Proteomes" id="UP000271624"/>
    </source>
</evidence>
<organism evidence="3 4">
    <name type="scientific">Dulcicalothrix desertica PCC 7102</name>
    <dbReference type="NCBI Taxonomy" id="232991"/>
    <lineage>
        <taxon>Bacteria</taxon>
        <taxon>Bacillati</taxon>
        <taxon>Cyanobacteriota</taxon>
        <taxon>Cyanophyceae</taxon>
        <taxon>Nostocales</taxon>
        <taxon>Calotrichaceae</taxon>
        <taxon>Dulcicalothrix</taxon>
    </lineage>
</organism>
<proteinExistence type="predicted"/>
<protein>
    <recommendedName>
        <fullName evidence="2">Fatty acid hydroxylase domain-containing protein</fullName>
    </recommendedName>
</protein>
<dbReference type="OrthoDB" id="530463at2"/>